<name>A0A1I1LG90_9GAMM</name>
<dbReference type="EC" id="3.2.1.52" evidence="3"/>
<evidence type="ECO:0000256" key="5">
    <source>
        <dbReference type="ARBA" id="ARBA00023295"/>
    </source>
</evidence>
<dbReference type="SUPFAM" id="SSF51445">
    <property type="entry name" value="(Trans)glycosidases"/>
    <property type="match status" value="1"/>
</dbReference>
<keyword evidence="8" id="KW-1185">Reference proteome</keyword>
<dbReference type="RefSeq" id="WP_245763813.1">
    <property type="nucleotide sequence ID" value="NZ_FOLO01000016.1"/>
</dbReference>
<comment type="similarity">
    <text evidence="2">Belongs to the glycosyl hydrolase 3 family.</text>
</comment>
<dbReference type="GO" id="GO:0009254">
    <property type="term" value="P:peptidoglycan turnover"/>
    <property type="evidence" value="ECO:0007669"/>
    <property type="project" value="TreeGrafter"/>
</dbReference>
<dbReference type="PROSITE" id="PS00775">
    <property type="entry name" value="GLYCOSYL_HYDROL_F3"/>
    <property type="match status" value="1"/>
</dbReference>
<evidence type="ECO:0000256" key="4">
    <source>
        <dbReference type="ARBA" id="ARBA00022801"/>
    </source>
</evidence>
<organism evidence="7 8">
    <name type="scientific">Pseudoalteromonas denitrificans DSM 6059</name>
    <dbReference type="NCBI Taxonomy" id="1123010"/>
    <lineage>
        <taxon>Bacteria</taxon>
        <taxon>Pseudomonadati</taxon>
        <taxon>Pseudomonadota</taxon>
        <taxon>Gammaproteobacteria</taxon>
        <taxon>Alteromonadales</taxon>
        <taxon>Pseudoalteromonadaceae</taxon>
        <taxon>Pseudoalteromonas</taxon>
    </lineage>
</organism>
<evidence type="ECO:0000313" key="7">
    <source>
        <dbReference type="EMBL" id="SFC71976.1"/>
    </source>
</evidence>
<dbReference type="InterPro" id="IPR036881">
    <property type="entry name" value="Glyco_hydro_3_C_sf"/>
</dbReference>
<evidence type="ECO:0000259" key="6">
    <source>
        <dbReference type="Pfam" id="PF00933"/>
    </source>
</evidence>
<dbReference type="InterPro" id="IPR050226">
    <property type="entry name" value="NagZ_Beta-hexosaminidase"/>
</dbReference>
<protein>
    <recommendedName>
        <fullName evidence="3">beta-N-acetylhexosaminidase</fullName>
        <ecNumber evidence="3">3.2.1.52</ecNumber>
    </recommendedName>
</protein>
<sequence length="598" mass="66277">MQANATDKKTSLKVQIAQKIMIDLRFYNEHPITAENPRKAMTQLPKEIAQLISQTSLGGIILFSDNLESPQQIIKLNHDLQLAATNSSLKSPLLISIDQEGGRVFRTSRSDTIAFTGNMSIGATYQEHGCDYATKTAEVLATELNSLGFNVNHAPTIDVNSNKNNPVINVRSFGENPDVVAKLGQAQVSAMQKHNIISTLKHFPGHGDTDVDSHTGLPIVMHDLETVYKMDIAPFKQIIKHDAPGMVMTAHIQYPNLDNSEFIAKSGVKMLKPATMSRKMITNILREELAYKGVVITDALDMKGIKDFFTEDDAVINTFKAGVDIALMPIKIRTAQDLNKLPQLIDAVANAVNAGELDKHEICESFKRIQKLKYDYELVGNVTTSLTDKISHSKTQLLKPENLIIEQQLAEAAITLVTSQNNILPINNRDIVHLIMPDKTKCLALSSMLQAQFKKTLFVTHTNMQNFDITKAQHFIDNANIVIGAHIAPKQSAAEMGGMDDLITNKQRIENIANPKDVYDLLKFAKVHNKKTVFISLRTPYEIAQFNDVADISLATYAYNTHLDSHTHEIKSPIFSALAKVLSGHIKAKGYLPVTVKI</sequence>
<gene>
    <name evidence="7" type="ORF">SAMN02745724_02362</name>
</gene>
<dbReference type="PANTHER" id="PTHR30480:SF13">
    <property type="entry name" value="BETA-HEXOSAMINIDASE"/>
    <property type="match status" value="1"/>
</dbReference>
<dbReference type="GO" id="GO:0005975">
    <property type="term" value="P:carbohydrate metabolic process"/>
    <property type="evidence" value="ECO:0007669"/>
    <property type="project" value="InterPro"/>
</dbReference>
<comment type="catalytic activity">
    <reaction evidence="1">
        <text>Hydrolysis of terminal non-reducing N-acetyl-D-hexosamine residues in N-acetyl-beta-D-hexosaminides.</text>
        <dbReference type="EC" id="3.2.1.52"/>
    </reaction>
</comment>
<dbReference type="STRING" id="1123010.SAMN02745724_02362"/>
<reference evidence="7 8" key="1">
    <citation type="submission" date="2016-10" db="EMBL/GenBank/DDBJ databases">
        <authorList>
            <person name="de Groot N.N."/>
        </authorList>
    </citation>
    <scope>NUCLEOTIDE SEQUENCE [LARGE SCALE GENOMIC DNA]</scope>
    <source>
        <strain evidence="7 8">DSM 6059</strain>
    </source>
</reference>
<evidence type="ECO:0000313" key="8">
    <source>
        <dbReference type="Proteomes" id="UP000198862"/>
    </source>
</evidence>
<dbReference type="Proteomes" id="UP000198862">
    <property type="component" value="Unassembled WGS sequence"/>
</dbReference>
<keyword evidence="5" id="KW-0326">Glycosidase</keyword>
<proteinExistence type="inferred from homology"/>
<dbReference type="GO" id="GO:0004563">
    <property type="term" value="F:beta-N-acetylhexosaminidase activity"/>
    <property type="evidence" value="ECO:0007669"/>
    <property type="project" value="UniProtKB-EC"/>
</dbReference>
<evidence type="ECO:0000256" key="3">
    <source>
        <dbReference type="ARBA" id="ARBA00012663"/>
    </source>
</evidence>
<feature type="domain" description="Glycoside hydrolase family 3 N-terminal" evidence="6">
    <location>
        <begin position="43"/>
        <end position="372"/>
    </location>
</feature>
<dbReference type="AlphaFoldDB" id="A0A1I1LG90"/>
<evidence type="ECO:0000256" key="1">
    <source>
        <dbReference type="ARBA" id="ARBA00001231"/>
    </source>
</evidence>
<dbReference type="InterPro" id="IPR019800">
    <property type="entry name" value="Glyco_hydro_3_AS"/>
</dbReference>
<dbReference type="EMBL" id="FOLO01000016">
    <property type="protein sequence ID" value="SFC71976.1"/>
    <property type="molecule type" value="Genomic_DNA"/>
</dbReference>
<dbReference type="InterPro" id="IPR036962">
    <property type="entry name" value="Glyco_hydro_3_N_sf"/>
</dbReference>
<accession>A0A1I1LG90</accession>
<dbReference type="InterPro" id="IPR001764">
    <property type="entry name" value="Glyco_hydro_3_N"/>
</dbReference>
<dbReference type="Gene3D" id="3.20.20.300">
    <property type="entry name" value="Glycoside hydrolase, family 3, N-terminal domain"/>
    <property type="match status" value="1"/>
</dbReference>
<dbReference type="Pfam" id="PF00933">
    <property type="entry name" value="Glyco_hydro_3"/>
    <property type="match status" value="1"/>
</dbReference>
<dbReference type="Gene3D" id="3.40.50.1700">
    <property type="entry name" value="Glycoside hydrolase family 3 C-terminal domain"/>
    <property type="match status" value="1"/>
</dbReference>
<keyword evidence="4" id="KW-0378">Hydrolase</keyword>
<dbReference type="PANTHER" id="PTHR30480">
    <property type="entry name" value="BETA-HEXOSAMINIDASE-RELATED"/>
    <property type="match status" value="1"/>
</dbReference>
<evidence type="ECO:0000256" key="2">
    <source>
        <dbReference type="ARBA" id="ARBA00005336"/>
    </source>
</evidence>
<dbReference type="InterPro" id="IPR017853">
    <property type="entry name" value="GH"/>
</dbReference>